<organism evidence="1 2">
    <name type="scientific">Pseudopedobacter saltans</name>
    <dbReference type="NCBI Taxonomy" id="151895"/>
    <lineage>
        <taxon>Bacteria</taxon>
        <taxon>Pseudomonadati</taxon>
        <taxon>Bacteroidota</taxon>
        <taxon>Sphingobacteriia</taxon>
        <taxon>Sphingobacteriales</taxon>
        <taxon>Sphingobacteriaceae</taxon>
        <taxon>Pseudopedobacter</taxon>
    </lineage>
</organism>
<proteinExistence type="predicted"/>
<dbReference type="Gene3D" id="2.160.20.120">
    <property type="match status" value="1"/>
</dbReference>
<dbReference type="Proteomes" id="UP000249645">
    <property type="component" value="Unassembled WGS sequence"/>
</dbReference>
<dbReference type="AlphaFoldDB" id="A0A2W5EXH9"/>
<comment type="caution">
    <text evidence="1">The sequence shown here is derived from an EMBL/GenBank/DDBJ whole genome shotgun (WGS) entry which is preliminary data.</text>
</comment>
<dbReference type="EMBL" id="QFOI01000230">
    <property type="protein sequence ID" value="PZP46287.1"/>
    <property type="molecule type" value="Genomic_DNA"/>
</dbReference>
<protein>
    <submittedName>
        <fullName evidence="1">Uncharacterized protein</fullName>
    </submittedName>
</protein>
<sequence length="256" mass="28146">MKTSNKVLLILGLVLLASPLLFLSFYVKAHTEPFYNNSDLTIDSKSAGMISIPTKSFNNIVVKSSNQNAYLTYTIINSEHFGIKIPEGLKGVTSATVNGKGELEIVTNHRFKYNPFLKILIYAPKSTSISFNKLEDVSTVYAGSDSLFVSAVDCKSTINIRANDPDRQSQSIGIMAKNSDISLDFNKLKNLTINVSNNAKVEQPNDYDTLRVNTLQLNIQDKSTFSAKNLIANNIVGFIAENANLIGVDRSAVKKQ</sequence>
<evidence type="ECO:0000313" key="1">
    <source>
        <dbReference type="EMBL" id="PZP46287.1"/>
    </source>
</evidence>
<reference evidence="1 2" key="1">
    <citation type="submission" date="2017-11" db="EMBL/GenBank/DDBJ databases">
        <title>Infants hospitalized years apart are colonized by the same room-sourced microbial strains.</title>
        <authorList>
            <person name="Brooks B."/>
            <person name="Olm M.R."/>
            <person name="Firek B.A."/>
            <person name="Baker R."/>
            <person name="Thomas B.C."/>
            <person name="Morowitz M.J."/>
            <person name="Banfield J.F."/>
        </authorList>
    </citation>
    <scope>NUCLEOTIDE SEQUENCE [LARGE SCALE GENOMIC DNA]</scope>
    <source>
        <strain evidence="1">S2_009_000_R2_76</strain>
    </source>
</reference>
<accession>A0A2W5EXH9</accession>
<gene>
    <name evidence="1" type="ORF">DI598_12260</name>
</gene>
<evidence type="ECO:0000313" key="2">
    <source>
        <dbReference type="Proteomes" id="UP000249645"/>
    </source>
</evidence>
<name>A0A2W5EXH9_9SPHI</name>